<organism evidence="2 3">
    <name type="scientific">Dechloromonas denitrificans</name>
    <dbReference type="NCBI Taxonomy" id="281362"/>
    <lineage>
        <taxon>Bacteria</taxon>
        <taxon>Pseudomonadati</taxon>
        <taxon>Pseudomonadota</taxon>
        <taxon>Betaproteobacteria</taxon>
        <taxon>Rhodocyclales</taxon>
        <taxon>Azonexaceae</taxon>
        <taxon>Dechloromonas</taxon>
    </lineage>
</organism>
<dbReference type="PANTHER" id="PTHR36505:SF1">
    <property type="entry name" value="BLR1072 PROTEIN"/>
    <property type="match status" value="1"/>
</dbReference>
<dbReference type="Gene3D" id="2.30.30.240">
    <property type="entry name" value="PRC-barrel domain"/>
    <property type="match status" value="1"/>
</dbReference>
<reference evidence="2 3" key="1">
    <citation type="submission" date="2015-12" db="EMBL/GenBank/DDBJ databases">
        <title>Nitrous oxide reduction kinetics distinguish bacteria harboring typical versus atypical NosZ.</title>
        <authorList>
            <person name="Yoon S."/>
            <person name="Nissen S."/>
            <person name="Park D."/>
            <person name="Sanford R.A."/>
            <person name="Loeffler F.E."/>
        </authorList>
    </citation>
    <scope>NUCLEOTIDE SEQUENCE [LARGE SCALE GENOMIC DNA]</scope>
    <source>
        <strain evidence="2 3">ATCC BAA-841</strain>
    </source>
</reference>
<evidence type="ECO:0000313" key="2">
    <source>
        <dbReference type="EMBL" id="KXB30879.1"/>
    </source>
</evidence>
<comment type="caution">
    <text evidence="2">The sequence shown here is derived from an EMBL/GenBank/DDBJ whole genome shotgun (WGS) entry which is preliminary data.</text>
</comment>
<name>A0A133XIW3_9RHOO</name>
<accession>A0A133XIW3</accession>
<dbReference type="Pfam" id="PF05239">
    <property type="entry name" value="PRC"/>
    <property type="match status" value="1"/>
</dbReference>
<evidence type="ECO:0000259" key="1">
    <source>
        <dbReference type="Pfam" id="PF05239"/>
    </source>
</evidence>
<dbReference type="AlphaFoldDB" id="A0A133XIW3"/>
<proteinExistence type="predicted"/>
<dbReference type="RefSeq" id="WP_066882675.1">
    <property type="nucleotide sequence ID" value="NZ_LODL01000019.1"/>
</dbReference>
<dbReference type="Proteomes" id="UP000070186">
    <property type="component" value="Unassembled WGS sequence"/>
</dbReference>
<dbReference type="STRING" id="281362.AT959_09175"/>
<sequence>MNDTINTEVINTARRGTRLLSASTLSSDDVYNPKGEKLGSIKELMLDIESGRVCYAVLSFGGFLSLGEKLFAVPWSALKVDTENKRLIMDTDEERLKNAPGFDSDNWPNMADSTWEKSVHAYYGTTY</sequence>
<gene>
    <name evidence="2" type="ORF">AT959_09175</name>
</gene>
<feature type="domain" description="PRC-barrel" evidence="1">
    <location>
        <begin position="21"/>
        <end position="95"/>
    </location>
</feature>
<dbReference type="InterPro" id="IPR027275">
    <property type="entry name" value="PRC-brl_dom"/>
</dbReference>
<dbReference type="InterPro" id="IPR011033">
    <property type="entry name" value="PRC_barrel-like_sf"/>
</dbReference>
<evidence type="ECO:0000313" key="3">
    <source>
        <dbReference type="Proteomes" id="UP000070186"/>
    </source>
</evidence>
<protein>
    <submittedName>
        <fullName evidence="2">Photosystem reaction center subunit H</fullName>
    </submittedName>
</protein>
<dbReference type="EMBL" id="LODL01000019">
    <property type="protein sequence ID" value="KXB30879.1"/>
    <property type="molecule type" value="Genomic_DNA"/>
</dbReference>
<dbReference type="PANTHER" id="PTHR36505">
    <property type="entry name" value="BLR1072 PROTEIN"/>
    <property type="match status" value="1"/>
</dbReference>
<keyword evidence="3" id="KW-1185">Reference proteome</keyword>
<dbReference type="SUPFAM" id="SSF50346">
    <property type="entry name" value="PRC-barrel domain"/>
    <property type="match status" value="1"/>
</dbReference>